<name>A0A0B5QB76_CLOBE</name>
<evidence type="ECO:0000259" key="2">
    <source>
        <dbReference type="Pfam" id="PF13712"/>
    </source>
</evidence>
<feature type="domain" description="Streptomycin biosynthesis protein StrF" evidence="2">
    <location>
        <begin position="11"/>
        <end position="221"/>
    </location>
</feature>
<dbReference type="Gene3D" id="3.90.550.10">
    <property type="entry name" value="Spore Coat Polysaccharide Biosynthesis Protein SpsA, Chain A"/>
    <property type="match status" value="2"/>
</dbReference>
<reference evidence="4" key="1">
    <citation type="submission" date="2014-12" db="EMBL/GenBank/DDBJ databases">
        <title>Genome sequence of Clostridium beijerinckii strain 59B.</title>
        <authorList>
            <person name="Little G.T."/>
            <person name="Minton N.P."/>
        </authorList>
    </citation>
    <scope>NUCLEOTIDE SEQUENCE [LARGE SCALE GENOMIC DNA]</scope>
    <source>
        <strain evidence="4">59B</strain>
    </source>
</reference>
<dbReference type="AlphaFoldDB" id="A0A0B5QB76"/>
<gene>
    <name evidence="3" type="ORF">LF65_02919</name>
</gene>
<sequence>MEVKMNTNKIAFITCVNNEALYMKSLEYIKKLQLPEFMEIELIAIRDAKSMTSAYNEAMQKSDSKYKVYLHQDVYIQNENFIIDILDIFKNDENIGLIGMVGAKIIPVSGIWWEDHRKVGKVFDSHRGFMELLNFNEVQDPYTDVKGIDGLIMITQYDLPWRDDIFDGWHFYDLSQSVEFIKNGFKVIVPSQKIAWCLHDCGIVNTKNGFEEYRNKFLDNYSKDILPLVSILIPTYNQVKYLKLALDSALNQSYRNTEIIISDDSTTNDVKELVNQYMLKTDKIKYFNNDGPTGDRGKFNMEKCFAASSGAYINYLFHDDLFELTKIAKMINYFLYDDTLSLITSYRKLINENGEYLSDTFRTVRQYPYDIFLTGEEAGRKLLFSLINYIGEPTTAMFRRSAVNFDICNYDKHEINHLVDVSLWLKLLEQGNMIYIAEPLSKFRIHASQNSNDKTLAFWASLDFFNIIISSYENKVFIKDRKELLECLMSWYKEYSGDLIRFSDQYNNSSKNNPEIMLLKDKYIACYTKFINILLE</sequence>
<organism evidence="3 4">
    <name type="scientific">Clostridium beijerinckii</name>
    <name type="common">Clostridium MP</name>
    <dbReference type="NCBI Taxonomy" id="1520"/>
    <lineage>
        <taxon>Bacteria</taxon>
        <taxon>Bacillati</taxon>
        <taxon>Bacillota</taxon>
        <taxon>Clostridia</taxon>
        <taxon>Eubacteriales</taxon>
        <taxon>Clostridiaceae</taxon>
        <taxon>Clostridium</taxon>
    </lineage>
</organism>
<dbReference type="OrthoDB" id="176403at2"/>
<dbReference type="InterPro" id="IPR059123">
    <property type="entry name" value="StrF_dom"/>
</dbReference>
<evidence type="ECO:0000259" key="1">
    <source>
        <dbReference type="Pfam" id="PF00535"/>
    </source>
</evidence>
<proteinExistence type="predicted"/>
<evidence type="ECO:0000313" key="3">
    <source>
        <dbReference type="EMBL" id="AJG99489.2"/>
    </source>
</evidence>
<evidence type="ECO:0000313" key="4">
    <source>
        <dbReference type="Proteomes" id="UP000031866"/>
    </source>
</evidence>
<dbReference type="Pfam" id="PF00535">
    <property type="entry name" value="Glycos_transf_2"/>
    <property type="match status" value="1"/>
</dbReference>
<keyword evidence="3" id="KW-0808">Transferase</keyword>
<protein>
    <submittedName>
        <fullName evidence="3">Glycosyl transferase</fullName>
    </submittedName>
</protein>
<dbReference type="InterPro" id="IPR029044">
    <property type="entry name" value="Nucleotide-diphossugar_trans"/>
</dbReference>
<dbReference type="PANTHER" id="PTHR22916">
    <property type="entry name" value="GLYCOSYLTRANSFERASE"/>
    <property type="match status" value="1"/>
</dbReference>
<dbReference type="GO" id="GO:0016758">
    <property type="term" value="F:hexosyltransferase activity"/>
    <property type="evidence" value="ECO:0007669"/>
    <property type="project" value="UniProtKB-ARBA"/>
</dbReference>
<dbReference type="Proteomes" id="UP000031866">
    <property type="component" value="Chromosome"/>
</dbReference>
<dbReference type="KEGG" id="cbei:LF65_02919"/>
<dbReference type="PANTHER" id="PTHR22916:SF3">
    <property type="entry name" value="UDP-GLCNAC:BETAGAL BETA-1,3-N-ACETYLGLUCOSAMINYLTRANSFERASE-LIKE PROTEIN 1"/>
    <property type="match status" value="1"/>
</dbReference>
<feature type="domain" description="Glycosyltransferase 2-like" evidence="1">
    <location>
        <begin position="230"/>
        <end position="403"/>
    </location>
</feature>
<dbReference type="Pfam" id="PF13712">
    <property type="entry name" value="Glyco_tranf_2_5"/>
    <property type="match status" value="1"/>
</dbReference>
<accession>A0A0B5QB76</accession>
<dbReference type="EMBL" id="CP010086">
    <property type="protein sequence ID" value="AJG99489.2"/>
    <property type="molecule type" value="Genomic_DNA"/>
</dbReference>
<dbReference type="SUPFAM" id="SSF53448">
    <property type="entry name" value="Nucleotide-diphospho-sugar transferases"/>
    <property type="match status" value="2"/>
</dbReference>
<dbReference type="STRING" id="1520.LF65_02919"/>
<dbReference type="InterPro" id="IPR001173">
    <property type="entry name" value="Glyco_trans_2-like"/>
</dbReference>